<dbReference type="Gene3D" id="3.30.160.710">
    <property type="match status" value="3"/>
</dbReference>
<keyword evidence="3" id="KW-0732">Signal</keyword>
<dbReference type="Proteomes" id="UP000028702">
    <property type="component" value="Unassembled WGS sequence"/>
</dbReference>
<dbReference type="NCBIfam" id="TIGR01901">
    <property type="entry name" value="adhes_NPXG"/>
    <property type="match status" value="1"/>
</dbReference>
<dbReference type="InterPro" id="IPR008638">
    <property type="entry name" value="FhaB/CdiA-like_TPS"/>
</dbReference>
<protein>
    <submittedName>
        <fullName evidence="5">Large exoprotein</fullName>
    </submittedName>
</protein>
<dbReference type="Pfam" id="PF05860">
    <property type="entry name" value="TPS"/>
    <property type="match status" value="1"/>
</dbReference>
<keyword evidence="2" id="KW-0964">Secreted</keyword>
<dbReference type="SMART" id="SM00912">
    <property type="entry name" value="Haemagg_act"/>
    <property type="match status" value="1"/>
</dbReference>
<comment type="caution">
    <text evidence="5">The sequence shown here is derived from an EMBL/GenBank/DDBJ whole genome shotgun (WGS) entry which is preliminary data.</text>
</comment>
<name>A0A081B9H1_9HYPH</name>
<dbReference type="InterPro" id="IPR011050">
    <property type="entry name" value="Pectin_lyase_fold/virulence"/>
</dbReference>
<evidence type="ECO:0000256" key="2">
    <source>
        <dbReference type="ARBA" id="ARBA00022525"/>
    </source>
</evidence>
<evidence type="ECO:0000313" key="5">
    <source>
        <dbReference type="EMBL" id="GAK44689.1"/>
    </source>
</evidence>
<keyword evidence="6" id="KW-1185">Reference proteome</keyword>
<dbReference type="InterPro" id="IPR012334">
    <property type="entry name" value="Pectin_lyas_fold"/>
</dbReference>
<organism evidence="5 6">
    <name type="scientific">Tepidicaulis marinus</name>
    <dbReference type="NCBI Taxonomy" id="1333998"/>
    <lineage>
        <taxon>Bacteria</taxon>
        <taxon>Pseudomonadati</taxon>
        <taxon>Pseudomonadota</taxon>
        <taxon>Alphaproteobacteria</taxon>
        <taxon>Hyphomicrobiales</taxon>
        <taxon>Parvibaculaceae</taxon>
        <taxon>Tepidicaulis</taxon>
    </lineage>
</organism>
<evidence type="ECO:0000259" key="4">
    <source>
        <dbReference type="SMART" id="SM00912"/>
    </source>
</evidence>
<dbReference type="Pfam" id="PF18676">
    <property type="entry name" value="MBG_2"/>
    <property type="match status" value="4"/>
</dbReference>
<comment type="subcellular location">
    <subcellularLocation>
        <location evidence="1">Secreted</location>
    </subcellularLocation>
</comment>
<feature type="domain" description="Filamentous haemagglutinin FhaB/tRNA nuclease CdiA-like TPS" evidence="4">
    <location>
        <begin position="35"/>
        <end position="146"/>
    </location>
</feature>
<dbReference type="PANTHER" id="PTHR12338:SF8">
    <property type="entry name" value="HEME_HEMOPEXIN-BINDING PROTEIN"/>
    <property type="match status" value="1"/>
</dbReference>
<dbReference type="InterPro" id="IPR041286">
    <property type="entry name" value="MBG_2"/>
</dbReference>
<accession>A0A081B9H1</accession>
<dbReference type="SUPFAM" id="SSF51126">
    <property type="entry name" value="Pectin lyase-like"/>
    <property type="match status" value="1"/>
</dbReference>
<dbReference type="PANTHER" id="PTHR12338">
    <property type="entry name" value="AUTOTRANSPORTER"/>
    <property type="match status" value="1"/>
</dbReference>
<dbReference type="Gene3D" id="2.160.20.110">
    <property type="match status" value="2"/>
</dbReference>
<sequence>MIGMATGDRVFGTSRKALLGATIIAQGYAMPALGAEALPSGGQFVAGQGDIQFSGASATITQSSLAGIINWDGFSIGAGNSVAIQNGLGATLNHVTGGDISQIDGLLTATGSAYLINPNGIVVGPGGEIVTGGSFVASTRDIANEDFLDGGAMRFAGSSHGSIVNAGRIVSQAGDVVLIGRAVQNSGTVEAENGVAALGAGDEVLLQTQGGGQRLFIQGASTSGDVTNEGAVSAAQAELAAAHGNVYALAGNTQGLVRATGSAERDGRILLTASNEIGISGTLEARGLDGAGGTVTAEAADIDVSGLIDVSASNAGKDGGDAVLVASGRMRVSGTLKAEGGAGASGGFIETSGGDIDIAGSTRVSTLAENGTTGTWLIDPNDLTVAATGEDITGATVSANLASTNVTLDSDNGASAGNGDIFINDDITWSADTVLILDAVRNIEINSDITSTGTSGGLTLTFGGDYSFGTNGSVTLAGASASLSIDGQAYTLIHSVSDLQAIGSGLTGRYALAGDLDASSTSGLNGGLGFDPIGDRNNHFQGTFEGLNNTISGLFISRGGETDGYIGLFGRTRNSTIQNVHLAGGSVTGGADTGALVGQNGGVIRNVSSSVNVTGVNNAISGSVGGLIGSNGFSFFDGVNVLDILGTVSDSSASGTVTGTGIEGVGGFIGVNSRGTITRSYATGNVTPGGASDEVGGFAGTNSTNGTITLSFATGSVSGNDLIGGFVGLQSGIIENSYATGAVNGNDEVGGFAGRYAPASAQSRIVNTYSSGAVTGSTNVGGYAGRVAPGGSGAPLTGSFWDTDTSGQANGIGLDGVGGGSPVTGHTTAELMDPQTYIDAGWDIDGDGGTGTTWRIYEDEARPVLRSFLTPITIDVNDITKTYDGQAASGFTATISDPMAALSGTLGGNLAGVTDAGTYEIRGLFSDALGADIIWQNGTLTIDPATLTVTVTVDDKVYDGTVVARVSGSVVTGVIGGDDVTVSGSFAFADPNAGVAKNILISGLALNGADSNNYVLAPGVAATATITPATLTVAADALSKTYGDADPGLTFNFSGFVGGDNSSLFTGGLVRAAGETVAGGPYAIGQGTLLAGGNYIIDFTGANFTITPRALSVNLAANDKVYDATVAATGTILGLTGIVGGDDVSAAGSGTFAFTDANVGAGKTVNVTGLALSGTDAGNYTLSPTASSSAAITPASLSVAADAQTKTYGDADPAFTFNFSGFVGGDNSSLFTGALTRAAGETVAGGPYAISQGTLSAGGNYTISFTGANLTITPAALTVTADAVSKVYAERDPALTFTHSGLTNGDDASVFTGALVRAAGETVAGGPYAITQGTLSAGSNYTISFNGANLTITPAALTVMANALSKVYGAVDPALTFTHSGLTNGDDASIFTGALVRTAGETVAGGPYAISQGTLSAGRQ</sequence>
<dbReference type="Pfam" id="PF07581">
    <property type="entry name" value="Glug"/>
    <property type="match status" value="1"/>
</dbReference>
<dbReference type="InterPro" id="IPR011493">
    <property type="entry name" value="GLUG"/>
</dbReference>
<dbReference type="EMBL" id="BBIO01000005">
    <property type="protein sequence ID" value="GAK44689.1"/>
    <property type="molecule type" value="Genomic_DNA"/>
</dbReference>
<evidence type="ECO:0000313" key="6">
    <source>
        <dbReference type="Proteomes" id="UP000028702"/>
    </source>
</evidence>
<dbReference type="eggNOG" id="COG3210">
    <property type="taxonomic scope" value="Bacteria"/>
</dbReference>
<feature type="non-terminal residue" evidence="5">
    <location>
        <position position="1420"/>
    </location>
</feature>
<evidence type="ECO:0000256" key="1">
    <source>
        <dbReference type="ARBA" id="ARBA00004613"/>
    </source>
</evidence>
<evidence type="ECO:0000256" key="3">
    <source>
        <dbReference type="ARBA" id="ARBA00022729"/>
    </source>
</evidence>
<gene>
    <name evidence="5" type="ORF">M2A_1188</name>
</gene>
<proteinExistence type="predicted"/>
<dbReference type="Pfam" id="PF18657">
    <property type="entry name" value="YDG"/>
    <property type="match status" value="2"/>
</dbReference>
<dbReference type="STRING" id="1333998.M2A_1188"/>
<dbReference type="InterPro" id="IPR041248">
    <property type="entry name" value="YDG"/>
</dbReference>
<dbReference type="InterPro" id="IPR050909">
    <property type="entry name" value="Bact_Autotransporter_VF"/>
</dbReference>
<dbReference type="Gene3D" id="2.160.20.10">
    <property type="entry name" value="Single-stranded right-handed beta-helix, Pectin lyase-like"/>
    <property type="match status" value="1"/>
</dbReference>
<dbReference type="GO" id="GO:0005576">
    <property type="term" value="C:extracellular region"/>
    <property type="evidence" value="ECO:0007669"/>
    <property type="project" value="UniProtKB-SubCell"/>
</dbReference>
<reference evidence="5 6" key="1">
    <citation type="submission" date="2014-07" db="EMBL/GenBank/DDBJ databases">
        <title>Tepidicaulis marinum gen. nov., sp. nov., a novel marine bacterium denitrifying nitrate to nitrous oxide strictly under microaerobic conditions.</title>
        <authorList>
            <person name="Takeuchi M."/>
            <person name="Yamagishi T."/>
            <person name="Kamagata Y."/>
            <person name="Oshima K."/>
            <person name="Hattori M."/>
            <person name="Katayama T."/>
            <person name="Hanada S."/>
            <person name="Tamaki H."/>
            <person name="Marumo K."/>
            <person name="Maeda H."/>
            <person name="Nedachi M."/>
            <person name="Iwasaki W."/>
            <person name="Suwa Y."/>
            <person name="Sakata S."/>
        </authorList>
    </citation>
    <scope>NUCLEOTIDE SEQUENCE [LARGE SCALE GENOMIC DNA]</scope>
    <source>
        <strain evidence="5 6">MA2</strain>
    </source>
</reference>